<keyword evidence="10" id="KW-1185">Reference proteome</keyword>
<accession>W7CW07</accession>
<evidence type="ECO:0000256" key="2">
    <source>
        <dbReference type="ARBA" id="ARBA00021245"/>
    </source>
</evidence>
<comment type="function">
    <text evidence="6">Sigma factors are initiation factors that promote the attachment of RNA polymerase to specific initiation sites and are then released. Sigma-S contributes to the protection against external stress, thus playing a role in cellular fitness and survival.</text>
</comment>
<dbReference type="InterPro" id="IPR036388">
    <property type="entry name" value="WH-like_DNA-bd_sf"/>
</dbReference>
<dbReference type="PANTHER" id="PTHR43133:SF51">
    <property type="entry name" value="RNA POLYMERASE SIGMA FACTOR"/>
    <property type="match status" value="1"/>
</dbReference>
<dbReference type="GO" id="GO:0003677">
    <property type="term" value="F:DNA binding"/>
    <property type="evidence" value="ECO:0007669"/>
    <property type="project" value="InterPro"/>
</dbReference>
<feature type="domain" description="RNA polymerase sigma factor 70 region 4 type 2" evidence="8">
    <location>
        <begin position="155"/>
        <end position="201"/>
    </location>
</feature>
<keyword evidence="3" id="KW-0805">Transcription regulation</keyword>
<evidence type="ECO:0000256" key="5">
    <source>
        <dbReference type="ARBA" id="ARBA00023163"/>
    </source>
</evidence>
<dbReference type="InterPro" id="IPR007627">
    <property type="entry name" value="RNA_pol_sigma70_r2"/>
</dbReference>
<keyword evidence="9" id="KW-0548">Nucleotidyltransferase</keyword>
<dbReference type="GO" id="GO:0016987">
    <property type="term" value="F:sigma factor activity"/>
    <property type="evidence" value="ECO:0007669"/>
    <property type="project" value="UniProtKB-KW"/>
</dbReference>
<dbReference type="InterPro" id="IPR013325">
    <property type="entry name" value="RNA_pol_sigma_r2"/>
</dbReference>
<evidence type="ECO:0000256" key="1">
    <source>
        <dbReference type="ARBA" id="ARBA00007788"/>
    </source>
</evidence>
<dbReference type="GO" id="GO:0016779">
    <property type="term" value="F:nucleotidyltransferase activity"/>
    <property type="evidence" value="ECO:0007669"/>
    <property type="project" value="UniProtKB-KW"/>
</dbReference>
<feature type="domain" description="RNA polymerase sigma-70 region 2" evidence="7">
    <location>
        <begin position="33"/>
        <end position="100"/>
    </location>
</feature>
<dbReference type="PATRIC" id="fig|1265861.3.peg.883"/>
<name>W7CW07_9LIST</name>
<keyword evidence="4" id="KW-0731">Sigma factor</keyword>
<dbReference type="SUPFAM" id="SSF88946">
    <property type="entry name" value="Sigma2 domain of RNA polymerase sigma factors"/>
    <property type="match status" value="1"/>
</dbReference>
<dbReference type="SUPFAM" id="SSF46894">
    <property type="entry name" value="C-terminal effector domain of the bipartite response regulators"/>
    <property type="match status" value="1"/>
</dbReference>
<organism evidence="9 10">
    <name type="scientific">Brochothrix campestris FSL F6-1037</name>
    <dbReference type="NCBI Taxonomy" id="1265861"/>
    <lineage>
        <taxon>Bacteria</taxon>
        <taxon>Bacillati</taxon>
        <taxon>Bacillota</taxon>
        <taxon>Bacilli</taxon>
        <taxon>Bacillales</taxon>
        <taxon>Listeriaceae</taxon>
        <taxon>Brochothrix</taxon>
    </lineage>
</organism>
<protein>
    <recommendedName>
        <fullName evidence="2">RNA polymerase sigma factor SigS</fullName>
    </recommendedName>
</protein>
<evidence type="ECO:0000259" key="8">
    <source>
        <dbReference type="Pfam" id="PF08281"/>
    </source>
</evidence>
<dbReference type="Proteomes" id="UP000019243">
    <property type="component" value="Unassembled WGS sequence"/>
</dbReference>
<comment type="similarity">
    <text evidence="1">Belongs to the sigma-70 factor family.</text>
</comment>
<dbReference type="STRING" id="1265861.BCAMP_04487"/>
<sequence length="204" mass="22872">MKRMSIKVHKYDETTLLAAAKAGNIQAFDTLLANYQPQIKRIISHYFLKTGDRDDLMQEASIGFLKAVRDYNEEATASFATFMRLCIERQVITAIKSATRKKHELLTNSLSLDMPLSASAAEEWTLLDTIATSSAHELPEKALLAQEREAALLKHLAERLTTFESAVVNEYIAGKSYAEIAQTLAKSEKAIDNALQRIRKKAIR</sequence>
<dbReference type="InterPro" id="IPR016371">
    <property type="entry name" value="RNA_pol_sigma-H_factor"/>
</dbReference>
<proteinExistence type="inferred from homology"/>
<dbReference type="InterPro" id="IPR039425">
    <property type="entry name" value="RNA_pol_sigma-70-like"/>
</dbReference>
<dbReference type="AlphaFoldDB" id="W7CW07"/>
<evidence type="ECO:0000313" key="10">
    <source>
        <dbReference type="Proteomes" id="UP000019243"/>
    </source>
</evidence>
<dbReference type="Pfam" id="PF04542">
    <property type="entry name" value="Sigma70_r2"/>
    <property type="match status" value="1"/>
</dbReference>
<dbReference type="InterPro" id="IPR016032">
    <property type="entry name" value="Sig_transdc_resp-reg_C-effctor"/>
</dbReference>
<dbReference type="Gene3D" id="1.10.1740.10">
    <property type="match status" value="1"/>
</dbReference>
<dbReference type="InterPro" id="IPR014284">
    <property type="entry name" value="RNA_pol_sigma-70_dom"/>
</dbReference>
<dbReference type="Pfam" id="PF08281">
    <property type="entry name" value="Sigma70_r4_2"/>
    <property type="match status" value="1"/>
</dbReference>
<dbReference type="GO" id="GO:0006352">
    <property type="term" value="P:DNA-templated transcription initiation"/>
    <property type="evidence" value="ECO:0007669"/>
    <property type="project" value="InterPro"/>
</dbReference>
<dbReference type="EMBL" id="AODH01000015">
    <property type="protein sequence ID" value="EUJ40845.1"/>
    <property type="molecule type" value="Genomic_DNA"/>
</dbReference>
<dbReference type="InterPro" id="IPR013249">
    <property type="entry name" value="RNA_pol_sigma70_r4_t2"/>
</dbReference>
<dbReference type="PANTHER" id="PTHR43133">
    <property type="entry name" value="RNA POLYMERASE ECF-TYPE SIGMA FACTO"/>
    <property type="match status" value="1"/>
</dbReference>
<dbReference type="Gene3D" id="1.10.10.10">
    <property type="entry name" value="Winged helix-like DNA-binding domain superfamily/Winged helix DNA-binding domain"/>
    <property type="match status" value="1"/>
</dbReference>
<evidence type="ECO:0000256" key="6">
    <source>
        <dbReference type="ARBA" id="ARBA00024701"/>
    </source>
</evidence>
<dbReference type="NCBIfam" id="TIGR02937">
    <property type="entry name" value="sigma70-ECF"/>
    <property type="match status" value="1"/>
</dbReference>
<gene>
    <name evidence="9" type="ORF">BCAMP_04487</name>
</gene>
<evidence type="ECO:0000313" key="9">
    <source>
        <dbReference type="EMBL" id="EUJ40845.1"/>
    </source>
</evidence>
<evidence type="ECO:0000259" key="7">
    <source>
        <dbReference type="Pfam" id="PF04542"/>
    </source>
</evidence>
<dbReference type="PIRSF" id="PIRSF002939">
    <property type="entry name" value="RNA_polymerase_sigma-H_factor"/>
    <property type="match status" value="1"/>
</dbReference>
<keyword evidence="9" id="KW-0808">Transferase</keyword>
<comment type="caution">
    <text evidence="9">The sequence shown here is derived from an EMBL/GenBank/DDBJ whole genome shotgun (WGS) entry which is preliminary data.</text>
</comment>
<evidence type="ECO:0000256" key="3">
    <source>
        <dbReference type="ARBA" id="ARBA00023015"/>
    </source>
</evidence>
<keyword evidence="5" id="KW-0804">Transcription</keyword>
<evidence type="ECO:0000256" key="4">
    <source>
        <dbReference type="ARBA" id="ARBA00023082"/>
    </source>
</evidence>
<reference evidence="9 10" key="1">
    <citation type="submission" date="2012-12" db="EMBL/GenBank/DDBJ databases">
        <title>Novel taxa of Listeriaceae from agricultural environments in the United States.</title>
        <authorList>
            <person name="den Bakker H.C."/>
            <person name="Allred A."/>
            <person name="Warchocki S."/>
            <person name="Wright E.M."/>
            <person name="Burrell A."/>
            <person name="Nightingale K.K."/>
            <person name="Kephart D."/>
            <person name="Wiedmann M."/>
        </authorList>
    </citation>
    <scope>NUCLEOTIDE SEQUENCE [LARGE SCALE GENOMIC DNA]</scope>
    <source>
        <strain evidence="9 10">FSL F6-1037</strain>
    </source>
</reference>